<dbReference type="AlphaFoldDB" id="A0A5P8JXP2"/>
<keyword evidence="5 7" id="KW-0472">Membrane</keyword>
<reference evidence="8 9" key="1">
    <citation type="submission" date="2019-10" db="EMBL/GenBank/DDBJ databases">
        <title>Streptomyces sp. strain GY16 isolated from leaves of Broussonetia papyrifera.</title>
        <authorList>
            <person name="Mo P."/>
        </authorList>
    </citation>
    <scope>NUCLEOTIDE SEQUENCE [LARGE SCALE GENOMIC DNA]</scope>
    <source>
        <strain evidence="8 9">GY16</strain>
    </source>
</reference>
<dbReference type="PANTHER" id="PTHR42718">
    <property type="entry name" value="MAJOR FACILITATOR SUPERFAMILY MULTIDRUG TRANSPORTER MFSC"/>
    <property type="match status" value="1"/>
</dbReference>
<dbReference type="KEGG" id="sphv:F9278_04955"/>
<gene>
    <name evidence="8" type="ORF">F9278_04955</name>
</gene>
<keyword evidence="6" id="KW-0046">Antibiotic resistance</keyword>
<sequence length="139" mass="14057">MGAIALGLSIMRGCVLLVEHVDWHVLFCTMAGIGLLVMALTMWVVPQSPPSAPGGLDLLGAVGLSAGLVALLLPISKGGDWGWASTITLGLFSAAVVILRSWGALDPSQTAAANGLNSLMRSIGTSVSSAVIGTVLAHP</sequence>
<feature type="transmembrane region" description="Helical" evidence="7">
    <location>
        <begin position="56"/>
        <end position="75"/>
    </location>
</feature>
<comment type="subcellular location">
    <subcellularLocation>
        <location evidence="1">Membrane</location>
        <topology evidence="1">Multi-pass membrane protein</topology>
    </subcellularLocation>
</comment>
<keyword evidence="3 7" id="KW-0812">Transmembrane</keyword>
<evidence type="ECO:0000313" key="8">
    <source>
        <dbReference type="EMBL" id="QFQ95641.1"/>
    </source>
</evidence>
<dbReference type="RefSeq" id="WP_152167173.1">
    <property type="nucleotide sequence ID" value="NZ_CP045096.1"/>
</dbReference>
<evidence type="ECO:0000256" key="1">
    <source>
        <dbReference type="ARBA" id="ARBA00004141"/>
    </source>
</evidence>
<evidence type="ECO:0000256" key="6">
    <source>
        <dbReference type="ARBA" id="ARBA00023251"/>
    </source>
</evidence>
<keyword evidence="4 7" id="KW-1133">Transmembrane helix</keyword>
<protein>
    <recommendedName>
        <fullName evidence="10">MFS transporter</fullName>
    </recommendedName>
</protein>
<evidence type="ECO:0008006" key="10">
    <source>
        <dbReference type="Google" id="ProtNLM"/>
    </source>
</evidence>
<evidence type="ECO:0000256" key="4">
    <source>
        <dbReference type="ARBA" id="ARBA00022989"/>
    </source>
</evidence>
<dbReference type="EMBL" id="CP045096">
    <property type="protein sequence ID" value="QFQ95641.1"/>
    <property type="molecule type" value="Genomic_DNA"/>
</dbReference>
<dbReference type="Proteomes" id="UP000327294">
    <property type="component" value="Chromosome"/>
</dbReference>
<keyword evidence="9" id="KW-1185">Reference proteome</keyword>
<feature type="transmembrane region" description="Helical" evidence="7">
    <location>
        <begin position="81"/>
        <end position="99"/>
    </location>
</feature>
<feature type="transmembrane region" description="Helical" evidence="7">
    <location>
        <begin position="23"/>
        <end position="44"/>
    </location>
</feature>
<evidence type="ECO:0000313" key="9">
    <source>
        <dbReference type="Proteomes" id="UP000327294"/>
    </source>
</evidence>
<keyword evidence="2" id="KW-0813">Transport</keyword>
<accession>A0A5P8JXP2</accession>
<dbReference type="GO" id="GO:0046677">
    <property type="term" value="P:response to antibiotic"/>
    <property type="evidence" value="ECO:0007669"/>
    <property type="project" value="UniProtKB-KW"/>
</dbReference>
<evidence type="ECO:0000256" key="7">
    <source>
        <dbReference type="SAM" id="Phobius"/>
    </source>
</evidence>
<dbReference type="PANTHER" id="PTHR42718:SF9">
    <property type="entry name" value="MAJOR FACILITATOR SUPERFAMILY MULTIDRUG TRANSPORTER MFSC"/>
    <property type="match status" value="1"/>
</dbReference>
<name>A0A5P8JXP2_9ACTN</name>
<evidence type="ECO:0000256" key="3">
    <source>
        <dbReference type="ARBA" id="ARBA00022692"/>
    </source>
</evidence>
<organism evidence="8 9">
    <name type="scientific">Streptomyces phaeolivaceus</name>
    <dbReference type="NCBI Taxonomy" id="2653200"/>
    <lineage>
        <taxon>Bacteria</taxon>
        <taxon>Bacillati</taxon>
        <taxon>Actinomycetota</taxon>
        <taxon>Actinomycetes</taxon>
        <taxon>Kitasatosporales</taxon>
        <taxon>Streptomycetaceae</taxon>
        <taxon>Streptomyces</taxon>
    </lineage>
</organism>
<dbReference type="GO" id="GO:0016020">
    <property type="term" value="C:membrane"/>
    <property type="evidence" value="ECO:0007669"/>
    <property type="project" value="UniProtKB-SubCell"/>
</dbReference>
<evidence type="ECO:0000256" key="2">
    <source>
        <dbReference type="ARBA" id="ARBA00022448"/>
    </source>
</evidence>
<evidence type="ECO:0000256" key="5">
    <source>
        <dbReference type="ARBA" id="ARBA00023136"/>
    </source>
</evidence>
<proteinExistence type="predicted"/>